<dbReference type="CDD" id="cd24163">
    <property type="entry name" value="RWDD2_C"/>
    <property type="match status" value="1"/>
</dbReference>
<dbReference type="EMBL" id="JAQQBR010001833">
    <property type="protein sequence ID" value="KAK0162615.1"/>
    <property type="molecule type" value="Genomic_DNA"/>
</dbReference>
<dbReference type="AlphaFoldDB" id="A0AA39F452"/>
<dbReference type="InterPro" id="IPR016135">
    <property type="entry name" value="UBQ-conjugating_enzyme/RWD"/>
</dbReference>
<comment type="caution">
    <text evidence="2">The sequence shown here is derived from an EMBL/GenBank/DDBJ whole genome shotgun (WGS) entry which is preliminary data.</text>
</comment>
<reference evidence="2" key="1">
    <citation type="journal article" date="2023" name="bioRxiv">
        <title>Scaffold-level genome assemblies of two parasitoid biocontrol wasps reveal the parthenogenesis mechanism and an associated novel virus.</title>
        <authorList>
            <person name="Inwood S."/>
            <person name="Skelly J."/>
            <person name="Guhlin J."/>
            <person name="Harrop T."/>
            <person name="Goldson S."/>
            <person name="Dearden P."/>
        </authorList>
    </citation>
    <scope>NUCLEOTIDE SEQUENCE</scope>
    <source>
        <strain evidence="2">Lincoln</strain>
        <tissue evidence="2">Whole body</tissue>
    </source>
</reference>
<dbReference type="PROSITE" id="PS50908">
    <property type="entry name" value="RWD"/>
    <property type="match status" value="1"/>
</dbReference>
<accession>A0AA39F452</accession>
<name>A0AA39F452_MICHY</name>
<evidence type="ECO:0000259" key="1">
    <source>
        <dbReference type="PROSITE" id="PS50908"/>
    </source>
</evidence>
<dbReference type="InterPro" id="IPR006575">
    <property type="entry name" value="RWD_dom"/>
</dbReference>
<proteinExistence type="predicted"/>
<evidence type="ECO:0000313" key="2">
    <source>
        <dbReference type="EMBL" id="KAK0162615.1"/>
    </source>
</evidence>
<organism evidence="2 3">
    <name type="scientific">Microctonus hyperodae</name>
    <name type="common">Parasitoid wasp</name>
    <dbReference type="NCBI Taxonomy" id="165561"/>
    <lineage>
        <taxon>Eukaryota</taxon>
        <taxon>Metazoa</taxon>
        <taxon>Ecdysozoa</taxon>
        <taxon>Arthropoda</taxon>
        <taxon>Hexapoda</taxon>
        <taxon>Insecta</taxon>
        <taxon>Pterygota</taxon>
        <taxon>Neoptera</taxon>
        <taxon>Endopterygota</taxon>
        <taxon>Hymenoptera</taxon>
        <taxon>Apocrita</taxon>
        <taxon>Ichneumonoidea</taxon>
        <taxon>Braconidae</taxon>
        <taxon>Euphorinae</taxon>
        <taxon>Microctonus</taxon>
    </lineage>
</organism>
<dbReference type="InterPro" id="IPR010541">
    <property type="entry name" value="Prp3_C"/>
</dbReference>
<dbReference type="PIRSF" id="PIRSF038021">
    <property type="entry name" value="UCP038021_RWDD2"/>
    <property type="match status" value="1"/>
</dbReference>
<dbReference type="SUPFAM" id="SSF54495">
    <property type="entry name" value="UBC-like"/>
    <property type="match status" value="1"/>
</dbReference>
<feature type="domain" description="RWD" evidence="1">
    <location>
        <begin position="16"/>
        <end position="133"/>
    </location>
</feature>
<dbReference type="CDD" id="cd23829">
    <property type="entry name" value="RWD_RWDD2"/>
    <property type="match status" value="1"/>
</dbReference>
<dbReference type="Gene3D" id="3.10.110.10">
    <property type="entry name" value="Ubiquitin Conjugating Enzyme"/>
    <property type="match status" value="1"/>
</dbReference>
<reference evidence="2" key="2">
    <citation type="submission" date="2023-03" db="EMBL/GenBank/DDBJ databases">
        <authorList>
            <person name="Inwood S.N."/>
            <person name="Skelly J.G."/>
            <person name="Guhlin J."/>
            <person name="Harrop T.W.R."/>
            <person name="Goldson S.G."/>
            <person name="Dearden P.K."/>
        </authorList>
    </citation>
    <scope>NUCLEOTIDE SEQUENCE</scope>
    <source>
        <strain evidence="2">Lincoln</strain>
        <tissue evidence="2">Whole body</tissue>
    </source>
</reference>
<protein>
    <recommendedName>
        <fullName evidence="1">RWD domain-containing protein</fullName>
    </recommendedName>
</protein>
<gene>
    <name evidence="2" type="ORF">PV327_006380</name>
</gene>
<dbReference type="SMART" id="SM00591">
    <property type="entry name" value="RWD"/>
    <property type="match status" value="1"/>
</dbReference>
<dbReference type="Proteomes" id="UP001168972">
    <property type="component" value="Unassembled WGS sequence"/>
</dbReference>
<dbReference type="Pfam" id="PF05773">
    <property type="entry name" value="RWD"/>
    <property type="match status" value="1"/>
</dbReference>
<dbReference type="PANTHER" id="PTHR15955">
    <property type="entry name" value="RWD DOMAIN CONTAINING PROTEIN 2"/>
    <property type="match status" value="1"/>
</dbReference>
<dbReference type="PANTHER" id="PTHR15955:SF8">
    <property type="entry name" value="RWD DOMAIN-CONTAINING PROTEIN 2B-RELATED"/>
    <property type="match status" value="1"/>
</dbReference>
<sequence>MSSMNVFRENLTNQIVELETLQSVYPDELTILDHGILADINEFIDGKHDIVPQSLEYSIKVITPEGDIDLYITLPTNYPSIKPNVYARSSLMDREQQLKLNEAITKFINDETNTEETCIYSIILWTQDNLDDYVKKSMKKNNENTKDKLEIINKPIIFARYWVYSHHIYSNIKRKIIMDEAKENSLSGFCLVGKPGIICIEGGIKECEYWWQKIKVMNWHKILLKLIEQENLDTDEINNKRKFDGFHQISFITTDKHNDIGQLLKYLTEHNCQYVFKEFFGVEGKLRELTL</sequence>
<dbReference type="InterPro" id="IPR017359">
    <property type="entry name" value="Phi-like"/>
</dbReference>
<dbReference type="Pfam" id="PF06544">
    <property type="entry name" value="Prp3_C"/>
    <property type="match status" value="1"/>
</dbReference>
<keyword evidence="3" id="KW-1185">Reference proteome</keyword>
<evidence type="ECO:0000313" key="3">
    <source>
        <dbReference type="Proteomes" id="UP001168972"/>
    </source>
</evidence>
<dbReference type="InterPro" id="IPR059181">
    <property type="entry name" value="RWDD2A-B_C"/>
</dbReference>